<keyword evidence="2" id="KW-0238">DNA-binding</keyword>
<name>A0A444B3U9_9MICO</name>
<dbReference type="Pfam" id="PF12802">
    <property type="entry name" value="MarR_2"/>
    <property type="match status" value="1"/>
</dbReference>
<dbReference type="GO" id="GO:0003677">
    <property type="term" value="F:DNA binding"/>
    <property type="evidence" value="ECO:0007669"/>
    <property type="project" value="UniProtKB-KW"/>
</dbReference>
<dbReference type="AlphaFoldDB" id="A0A444B3U9"/>
<dbReference type="PANTHER" id="PTHR33164">
    <property type="entry name" value="TRANSCRIPTIONAL REGULATOR, MARR FAMILY"/>
    <property type="match status" value="1"/>
</dbReference>
<keyword evidence="6" id="KW-1185">Reference proteome</keyword>
<evidence type="ECO:0000256" key="1">
    <source>
        <dbReference type="ARBA" id="ARBA00023015"/>
    </source>
</evidence>
<dbReference type="EMBL" id="PIPF01000009">
    <property type="protein sequence ID" value="RWU83048.1"/>
    <property type="molecule type" value="Genomic_DNA"/>
</dbReference>
<evidence type="ECO:0000256" key="3">
    <source>
        <dbReference type="ARBA" id="ARBA00023163"/>
    </source>
</evidence>
<comment type="caution">
    <text evidence="5">The sequence shown here is derived from an EMBL/GenBank/DDBJ whole genome shotgun (WGS) entry which is preliminary data.</text>
</comment>
<evidence type="ECO:0000259" key="4">
    <source>
        <dbReference type="PROSITE" id="PS50995"/>
    </source>
</evidence>
<evidence type="ECO:0000256" key="2">
    <source>
        <dbReference type="ARBA" id="ARBA00023125"/>
    </source>
</evidence>
<evidence type="ECO:0000313" key="5">
    <source>
        <dbReference type="EMBL" id="RWU83048.1"/>
    </source>
</evidence>
<dbReference type="SUPFAM" id="SSF46785">
    <property type="entry name" value="Winged helix' DNA-binding domain"/>
    <property type="match status" value="1"/>
</dbReference>
<dbReference type="InterPro" id="IPR011991">
    <property type="entry name" value="ArsR-like_HTH"/>
</dbReference>
<dbReference type="GO" id="GO:0006950">
    <property type="term" value="P:response to stress"/>
    <property type="evidence" value="ECO:0007669"/>
    <property type="project" value="TreeGrafter"/>
</dbReference>
<dbReference type="PROSITE" id="PS01117">
    <property type="entry name" value="HTH_MARR_1"/>
    <property type="match status" value="1"/>
</dbReference>
<dbReference type="InterPro" id="IPR023187">
    <property type="entry name" value="Tscrpt_reg_MarR-type_CS"/>
</dbReference>
<dbReference type="GO" id="GO:0003700">
    <property type="term" value="F:DNA-binding transcription factor activity"/>
    <property type="evidence" value="ECO:0007669"/>
    <property type="project" value="InterPro"/>
</dbReference>
<keyword evidence="3" id="KW-0804">Transcription</keyword>
<keyword evidence="1" id="KW-0805">Transcription regulation</keyword>
<dbReference type="PANTHER" id="PTHR33164:SF43">
    <property type="entry name" value="HTH-TYPE TRANSCRIPTIONAL REPRESSOR YETL"/>
    <property type="match status" value="1"/>
</dbReference>
<dbReference type="InterPro" id="IPR039422">
    <property type="entry name" value="MarR/SlyA-like"/>
</dbReference>
<protein>
    <recommendedName>
        <fullName evidence="4">HTH marR-type domain-containing protein</fullName>
    </recommendedName>
</protein>
<gene>
    <name evidence="5" type="ORF">CWN80_09625</name>
</gene>
<feature type="domain" description="HTH marR-type" evidence="4">
    <location>
        <begin position="24"/>
        <end position="159"/>
    </location>
</feature>
<proteinExistence type="predicted"/>
<dbReference type="Proteomes" id="UP000288711">
    <property type="component" value="Unassembled WGS sequence"/>
</dbReference>
<dbReference type="InterPro" id="IPR036388">
    <property type="entry name" value="WH-like_DNA-bd_sf"/>
</dbReference>
<dbReference type="SMART" id="SM00347">
    <property type="entry name" value="HTH_MARR"/>
    <property type="match status" value="1"/>
</dbReference>
<evidence type="ECO:0000313" key="6">
    <source>
        <dbReference type="Proteomes" id="UP000288711"/>
    </source>
</evidence>
<dbReference type="PROSITE" id="PS50995">
    <property type="entry name" value="HTH_MARR_2"/>
    <property type="match status" value="1"/>
</dbReference>
<sequence>MAYHGRMTPDLPSPLAGSCPGEGQAPLVNLLARAQASFVADFETRLRDSEIEGLSLAHSANVLRHLSEGPRRAREIVDRCGVTKQAVSQQIAHLERNGYVAVEPDAQDQRARIVSLTAKGECAQAVVGRLFEEVERDWAERIGPAQVAALRSALTDLLGGGTC</sequence>
<dbReference type="Gene3D" id="1.10.10.10">
    <property type="entry name" value="Winged helix-like DNA-binding domain superfamily/Winged helix DNA-binding domain"/>
    <property type="match status" value="1"/>
</dbReference>
<dbReference type="CDD" id="cd00090">
    <property type="entry name" value="HTH_ARSR"/>
    <property type="match status" value="1"/>
</dbReference>
<dbReference type="InterPro" id="IPR036390">
    <property type="entry name" value="WH_DNA-bd_sf"/>
</dbReference>
<reference evidence="5 6" key="1">
    <citation type="journal article" date="2009" name="Int. J. Syst. Evol. Microbiol.">
        <title>Janibacter hoylei sp. nov., Bacillus isronensis sp. nov. and Bacillus aryabhattai sp. nov., isolated from cryotubes used for collecting air from the upper atmosphere.</title>
        <authorList>
            <person name="Shivaji S."/>
            <person name="Chaturvedi P."/>
            <person name="Begum Z."/>
            <person name="Pindi P.K."/>
            <person name="Manorama R."/>
            <person name="Padmanaban D.A."/>
            <person name="Shouche Y.S."/>
            <person name="Pawar S."/>
            <person name="Vaishampayan P."/>
            <person name="Dutt C.B."/>
            <person name="Datta G.N."/>
            <person name="Manchanda R.K."/>
            <person name="Rao U.R."/>
            <person name="Bhargava P.M."/>
            <person name="Narlikar J.V."/>
        </authorList>
    </citation>
    <scope>NUCLEOTIDE SEQUENCE [LARGE SCALE GENOMIC DNA]</scope>
    <source>
        <strain evidence="5 6">PVAS-1</strain>
    </source>
</reference>
<accession>A0A444B3U9</accession>
<organism evidence="5 6">
    <name type="scientific">Janibacter hoylei PVAS-1</name>
    <dbReference type="NCBI Taxonomy" id="1210046"/>
    <lineage>
        <taxon>Bacteria</taxon>
        <taxon>Bacillati</taxon>
        <taxon>Actinomycetota</taxon>
        <taxon>Actinomycetes</taxon>
        <taxon>Micrococcales</taxon>
        <taxon>Intrasporangiaceae</taxon>
        <taxon>Janibacter</taxon>
    </lineage>
</organism>
<dbReference type="InterPro" id="IPR000835">
    <property type="entry name" value="HTH_MarR-typ"/>
</dbReference>